<dbReference type="InterPro" id="IPR013324">
    <property type="entry name" value="RNA_pol_sigma_r3/r4-like"/>
</dbReference>
<dbReference type="EMBL" id="JGVR01000004">
    <property type="protein sequence ID" value="KEZ20452.1"/>
    <property type="molecule type" value="Genomic_DNA"/>
</dbReference>
<dbReference type="SUPFAM" id="SSF88659">
    <property type="entry name" value="Sigma3 and sigma4 domains of RNA polymerase sigma factors"/>
    <property type="match status" value="1"/>
</dbReference>
<evidence type="ECO:0000259" key="7">
    <source>
        <dbReference type="Pfam" id="PF08281"/>
    </source>
</evidence>
<dbReference type="RefSeq" id="WP_004211318.1">
    <property type="nucleotide sequence ID" value="NZ_CAIGKD010000003.1"/>
</dbReference>
<evidence type="ECO:0000313" key="9">
    <source>
        <dbReference type="Proteomes" id="UP000028534"/>
    </source>
</evidence>
<dbReference type="NCBIfam" id="TIGR02937">
    <property type="entry name" value="sigma70-ECF"/>
    <property type="match status" value="1"/>
</dbReference>
<dbReference type="eggNOG" id="COG1595">
    <property type="taxonomic scope" value="Bacteria"/>
</dbReference>
<keyword evidence="4" id="KW-0804">Transcription</keyword>
<dbReference type="STRING" id="13690.AX777_12570"/>
<evidence type="ECO:0000256" key="4">
    <source>
        <dbReference type="ARBA" id="ARBA00023163"/>
    </source>
</evidence>
<feature type="domain" description="RNA polymerase sigma-70 region 2" evidence="6">
    <location>
        <begin position="46"/>
        <end position="107"/>
    </location>
</feature>
<dbReference type="InterPro" id="IPR013249">
    <property type="entry name" value="RNA_pol_sigma70_r4_t2"/>
</dbReference>
<dbReference type="Proteomes" id="UP000028534">
    <property type="component" value="Unassembled WGS sequence"/>
</dbReference>
<dbReference type="InterPro" id="IPR014284">
    <property type="entry name" value="RNA_pol_sigma-70_dom"/>
</dbReference>
<dbReference type="Gene3D" id="1.10.10.10">
    <property type="entry name" value="Winged helix-like DNA-binding domain superfamily/Winged helix DNA-binding domain"/>
    <property type="match status" value="1"/>
</dbReference>
<organism evidence="8 9">
    <name type="scientific">Sphingobium yanoikuyae</name>
    <name type="common">Sphingomonas yanoikuyae</name>
    <dbReference type="NCBI Taxonomy" id="13690"/>
    <lineage>
        <taxon>Bacteria</taxon>
        <taxon>Pseudomonadati</taxon>
        <taxon>Pseudomonadota</taxon>
        <taxon>Alphaproteobacteria</taxon>
        <taxon>Sphingomonadales</taxon>
        <taxon>Sphingomonadaceae</taxon>
        <taxon>Sphingobium</taxon>
    </lineage>
</organism>
<reference evidence="8 9" key="1">
    <citation type="submission" date="2014-03" db="EMBL/GenBank/DDBJ databases">
        <title>Genome sequence of Sphingobium yanoikuyae B1.</title>
        <authorList>
            <person name="Gan H.M."/>
            <person name="Gan H.Y."/>
            <person name="Savka M.A."/>
        </authorList>
    </citation>
    <scope>NUCLEOTIDE SEQUENCE [LARGE SCALE GENOMIC DNA]</scope>
    <source>
        <strain evidence="8 9">B1</strain>
    </source>
</reference>
<comment type="similarity">
    <text evidence="1">Belongs to the sigma-70 factor family. ECF subfamily.</text>
</comment>
<dbReference type="PATRIC" id="fig|13690.10.peg.1216"/>
<keyword evidence="2" id="KW-0805">Transcription regulation</keyword>
<keyword evidence="3" id="KW-0731">Sigma factor</keyword>
<dbReference type="PANTHER" id="PTHR43133:SF25">
    <property type="entry name" value="RNA POLYMERASE SIGMA FACTOR RFAY-RELATED"/>
    <property type="match status" value="1"/>
</dbReference>
<dbReference type="InterPro" id="IPR036388">
    <property type="entry name" value="WH-like_DNA-bd_sf"/>
</dbReference>
<dbReference type="SUPFAM" id="SSF88946">
    <property type="entry name" value="Sigma2 domain of RNA polymerase sigma factors"/>
    <property type="match status" value="1"/>
</dbReference>
<proteinExistence type="inferred from homology"/>
<dbReference type="GO" id="GO:0016987">
    <property type="term" value="F:sigma factor activity"/>
    <property type="evidence" value="ECO:0007669"/>
    <property type="project" value="UniProtKB-KW"/>
</dbReference>
<evidence type="ECO:0000259" key="6">
    <source>
        <dbReference type="Pfam" id="PF04542"/>
    </source>
</evidence>
<feature type="compositionally biased region" description="Basic and acidic residues" evidence="5">
    <location>
        <begin position="224"/>
        <end position="234"/>
    </location>
</feature>
<dbReference type="Pfam" id="PF08281">
    <property type="entry name" value="Sigma70_r4_2"/>
    <property type="match status" value="1"/>
</dbReference>
<feature type="domain" description="RNA polymerase sigma factor 70 region 4 type 2" evidence="7">
    <location>
        <begin position="136"/>
        <end position="186"/>
    </location>
</feature>
<evidence type="ECO:0000256" key="2">
    <source>
        <dbReference type="ARBA" id="ARBA00023015"/>
    </source>
</evidence>
<feature type="region of interest" description="Disordered" evidence="5">
    <location>
        <begin position="224"/>
        <end position="249"/>
    </location>
</feature>
<sequence length="249" mass="27136">MALTTSVHAARATVETGVAAVDEGLNQAPREALSDGEFKRELAAVIPHLRAFGRSLSGNRDTADDLVQETLLKAWAARARFQAGTNMRAWTFIILRNHYLSQMRRSRFRGDWDDLTADRLLAAPAGQDKHVELSDMQRALLQLPQPQREALILVGAGGFAYEEAAEICGVAVGTIKSRVARGRAALEQILEEGALPSRRTQETTDTAVLDEIMDDVDRLSRGRISDNLVDHGAADDDGDDDMGGKTAED</sequence>
<name>A0A084ER60_SPHYA</name>
<dbReference type="GO" id="GO:0006352">
    <property type="term" value="P:DNA-templated transcription initiation"/>
    <property type="evidence" value="ECO:0007669"/>
    <property type="project" value="InterPro"/>
</dbReference>
<protein>
    <submittedName>
        <fullName evidence="8">Sigma-70 family RNA polymerase sigma factor</fullName>
    </submittedName>
</protein>
<accession>A0A084ER60</accession>
<dbReference type="GO" id="GO:0003677">
    <property type="term" value="F:DNA binding"/>
    <property type="evidence" value="ECO:0007669"/>
    <property type="project" value="InterPro"/>
</dbReference>
<comment type="caution">
    <text evidence="8">The sequence shown here is derived from an EMBL/GenBank/DDBJ whole genome shotgun (WGS) entry which is preliminary data.</text>
</comment>
<evidence type="ECO:0000256" key="3">
    <source>
        <dbReference type="ARBA" id="ARBA00023082"/>
    </source>
</evidence>
<gene>
    <name evidence="8" type="ORF">CP98_01176</name>
</gene>
<evidence type="ECO:0000256" key="5">
    <source>
        <dbReference type="SAM" id="MobiDB-lite"/>
    </source>
</evidence>
<dbReference type="InterPro" id="IPR039425">
    <property type="entry name" value="RNA_pol_sigma-70-like"/>
</dbReference>
<dbReference type="Gene3D" id="1.10.1740.10">
    <property type="match status" value="1"/>
</dbReference>
<dbReference type="Pfam" id="PF04542">
    <property type="entry name" value="Sigma70_r2"/>
    <property type="match status" value="1"/>
</dbReference>
<dbReference type="InterPro" id="IPR007627">
    <property type="entry name" value="RNA_pol_sigma70_r2"/>
</dbReference>
<evidence type="ECO:0000313" key="8">
    <source>
        <dbReference type="EMBL" id="KEZ20452.1"/>
    </source>
</evidence>
<dbReference type="PANTHER" id="PTHR43133">
    <property type="entry name" value="RNA POLYMERASE ECF-TYPE SIGMA FACTO"/>
    <property type="match status" value="1"/>
</dbReference>
<evidence type="ECO:0000256" key="1">
    <source>
        <dbReference type="ARBA" id="ARBA00010641"/>
    </source>
</evidence>
<dbReference type="InterPro" id="IPR013325">
    <property type="entry name" value="RNA_pol_sigma_r2"/>
</dbReference>
<dbReference type="AlphaFoldDB" id="A0A084ER60"/>
<dbReference type="CDD" id="cd06171">
    <property type="entry name" value="Sigma70_r4"/>
    <property type="match status" value="1"/>
</dbReference>